<evidence type="ECO:0000259" key="1">
    <source>
        <dbReference type="PROSITE" id="PS50943"/>
    </source>
</evidence>
<dbReference type="CDD" id="cd00093">
    <property type="entry name" value="HTH_XRE"/>
    <property type="match status" value="1"/>
</dbReference>
<keyword evidence="3" id="KW-1185">Reference proteome</keyword>
<comment type="caution">
    <text evidence="2">The sequence shown here is derived from an EMBL/GenBank/DDBJ whole genome shotgun (WGS) entry which is preliminary data.</text>
</comment>
<protein>
    <submittedName>
        <fullName evidence="2">Helix-turn-helix transcriptional regulator</fullName>
    </submittedName>
</protein>
<dbReference type="EMBL" id="JAAQPH010000004">
    <property type="protein sequence ID" value="NIA68447.1"/>
    <property type="molecule type" value="Genomic_DNA"/>
</dbReference>
<dbReference type="AlphaFoldDB" id="A0A967EVF8"/>
<dbReference type="GO" id="GO:0003677">
    <property type="term" value="F:DNA binding"/>
    <property type="evidence" value="ECO:0007669"/>
    <property type="project" value="InterPro"/>
</dbReference>
<dbReference type="Proteomes" id="UP000761264">
    <property type="component" value="Unassembled WGS sequence"/>
</dbReference>
<sequence length="78" mass="8613">MSFSPILCRAARVLLDWTQTDLAEASGLTRATVANFERGAHEPHPNNLIALQETLEQAGIEFLPETKTKGPGLRVRKQ</sequence>
<evidence type="ECO:0000313" key="2">
    <source>
        <dbReference type="EMBL" id="NIA68447.1"/>
    </source>
</evidence>
<dbReference type="InterPro" id="IPR001387">
    <property type="entry name" value="Cro/C1-type_HTH"/>
</dbReference>
<dbReference type="SUPFAM" id="SSF47413">
    <property type="entry name" value="lambda repressor-like DNA-binding domains"/>
    <property type="match status" value="1"/>
</dbReference>
<dbReference type="Pfam" id="PF01381">
    <property type="entry name" value="HTH_3"/>
    <property type="match status" value="1"/>
</dbReference>
<proteinExistence type="predicted"/>
<reference evidence="2" key="1">
    <citation type="submission" date="2020-03" db="EMBL/GenBank/DDBJ databases">
        <title>Genome of Pelagibius litoralis DSM 21314T.</title>
        <authorList>
            <person name="Wang G."/>
        </authorList>
    </citation>
    <scope>NUCLEOTIDE SEQUENCE</scope>
    <source>
        <strain evidence="2">DSM 21314</strain>
    </source>
</reference>
<evidence type="ECO:0000313" key="3">
    <source>
        <dbReference type="Proteomes" id="UP000761264"/>
    </source>
</evidence>
<organism evidence="2 3">
    <name type="scientific">Pelagibius litoralis</name>
    <dbReference type="NCBI Taxonomy" id="374515"/>
    <lineage>
        <taxon>Bacteria</taxon>
        <taxon>Pseudomonadati</taxon>
        <taxon>Pseudomonadota</taxon>
        <taxon>Alphaproteobacteria</taxon>
        <taxon>Rhodospirillales</taxon>
        <taxon>Rhodovibrionaceae</taxon>
        <taxon>Pelagibius</taxon>
    </lineage>
</organism>
<accession>A0A967EVF8</accession>
<name>A0A967EVF8_9PROT</name>
<gene>
    <name evidence="2" type="ORF">HBA54_07560</name>
</gene>
<dbReference type="Gene3D" id="1.10.260.40">
    <property type="entry name" value="lambda repressor-like DNA-binding domains"/>
    <property type="match status" value="1"/>
</dbReference>
<dbReference type="PROSITE" id="PS50943">
    <property type="entry name" value="HTH_CROC1"/>
    <property type="match status" value="1"/>
</dbReference>
<dbReference type="InterPro" id="IPR010982">
    <property type="entry name" value="Lambda_DNA-bd_dom_sf"/>
</dbReference>
<feature type="domain" description="HTH cro/C1-type" evidence="1">
    <location>
        <begin position="9"/>
        <end position="62"/>
    </location>
</feature>
<dbReference type="SMART" id="SM00530">
    <property type="entry name" value="HTH_XRE"/>
    <property type="match status" value="1"/>
</dbReference>
<dbReference type="RefSeq" id="WP_167223014.1">
    <property type="nucleotide sequence ID" value="NZ_JAAQPH010000004.1"/>
</dbReference>